<dbReference type="HAMAP" id="MF_02206">
    <property type="entry name" value="DinG_exonucl"/>
    <property type="match status" value="1"/>
</dbReference>
<evidence type="ECO:0000313" key="13">
    <source>
        <dbReference type="EMBL" id="MDT2736286.1"/>
    </source>
</evidence>
<evidence type="ECO:0000313" key="14">
    <source>
        <dbReference type="Proteomes" id="UP001180842"/>
    </source>
</evidence>
<dbReference type="FunFam" id="3.30.420.10:FF:000045">
    <property type="entry name" value="3'-5' exonuclease DinG"/>
    <property type="match status" value="1"/>
</dbReference>
<dbReference type="EC" id="3.1.-.-" evidence="10 11"/>
<dbReference type="GO" id="GO:0003677">
    <property type="term" value="F:DNA binding"/>
    <property type="evidence" value="ECO:0007669"/>
    <property type="project" value="InterPro"/>
</dbReference>
<keyword evidence="4 10" id="KW-0540">Nuclease</keyword>
<evidence type="ECO:0000256" key="1">
    <source>
        <dbReference type="ARBA" id="ARBA00022679"/>
    </source>
</evidence>
<evidence type="ECO:0000256" key="8">
    <source>
        <dbReference type="ARBA" id="ARBA00022840"/>
    </source>
</evidence>
<dbReference type="SMART" id="SM00479">
    <property type="entry name" value="EXOIII"/>
    <property type="match status" value="1"/>
</dbReference>
<organism evidence="13 14">
    <name type="scientific">Enterococcus pseudoavium</name>
    <dbReference type="NCBI Taxonomy" id="44007"/>
    <lineage>
        <taxon>Bacteria</taxon>
        <taxon>Bacillati</taxon>
        <taxon>Bacillota</taxon>
        <taxon>Bacilli</taxon>
        <taxon>Lactobacillales</taxon>
        <taxon>Enterococcaceae</taxon>
        <taxon>Enterococcus</taxon>
    </lineage>
</organism>
<evidence type="ECO:0000256" key="2">
    <source>
        <dbReference type="ARBA" id="ARBA00022695"/>
    </source>
</evidence>
<dbReference type="SUPFAM" id="SSF53098">
    <property type="entry name" value="Ribonuclease H-like"/>
    <property type="match status" value="1"/>
</dbReference>
<dbReference type="PANTHER" id="PTHR30231:SF41">
    <property type="entry name" value="DNA POLYMERASE III SUBUNIT EPSILON"/>
    <property type="match status" value="1"/>
</dbReference>
<evidence type="ECO:0000256" key="4">
    <source>
        <dbReference type="ARBA" id="ARBA00022722"/>
    </source>
</evidence>
<dbReference type="SUPFAM" id="SSF52540">
    <property type="entry name" value="P-loop containing nucleoside triphosphate hydrolases"/>
    <property type="match status" value="2"/>
</dbReference>
<dbReference type="Pfam" id="PF13307">
    <property type="entry name" value="Helicase_C_2"/>
    <property type="match status" value="1"/>
</dbReference>
<feature type="binding site" evidence="10">
    <location>
        <begin position="288"/>
        <end position="295"/>
    </location>
    <ligand>
        <name>ATP</name>
        <dbReference type="ChEBI" id="CHEBI:30616"/>
    </ligand>
</feature>
<gene>
    <name evidence="10 11" type="primary">dinG</name>
    <name evidence="13" type="ORF">P7H00_03925</name>
</gene>
<dbReference type="InterPro" id="IPR006054">
    <property type="entry name" value="DnaQ"/>
</dbReference>
<evidence type="ECO:0000256" key="3">
    <source>
        <dbReference type="ARBA" id="ARBA00022705"/>
    </source>
</evidence>
<reference evidence="13" key="1">
    <citation type="submission" date="2023-03" db="EMBL/GenBank/DDBJ databases">
        <authorList>
            <person name="Shen W."/>
            <person name="Cai J."/>
        </authorList>
    </citation>
    <scope>NUCLEOTIDE SEQUENCE</scope>
    <source>
        <strain evidence="13">P69-2</strain>
    </source>
</reference>
<dbReference type="NCBIfam" id="TIGR01407">
    <property type="entry name" value="dinG_rel"/>
    <property type="match status" value="1"/>
</dbReference>
<dbReference type="InterPro" id="IPR036397">
    <property type="entry name" value="RNaseH_sf"/>
</dbReference>
<dbReference type="InterPro" id="IPR006310">
    <property type="entry name" value="DinG"/>
</dbReference>
<comment type="similarity">
    <text evidence="10 11">Belongs to the helicase family. DinG subfamily. Type 2 sub-subfamily.</text>
</comment>
<evidence type="ECO:0000256" key="11">
    <source>
        <dbReference type="RuleBase" id="RU364106"/>
    </source>
</evidence>
<keyword evidence="13" id="KW-0347">Helicase</keyword>
<dbReference type="EMBL" id="JARQAI010000003">
    <property type="protein sequence ID" value="MDT2736286.1"/>
    <property type="molecule type" value="Genomic_DNA"/>
</dbReference>
<keyword evidence="9" id="KW-0239">DNA-directed DNA polymerase</keyword>
<keyword evidence="8 10" id="KW-0067">ATP-binding</keyword>
<accession>A0AAE4I1Z0</accession>
<evidence type="ECO:0000256" key="6">
    <source>
        <dbReference type="ARBA" id="ARBA00022801"/>
    </source>
</evidence>
<evidence type="ECO:0000259" key="12">
    <source>
        <dbReference type="PROSITE" id="PS51193"/>
    </source>
</evidence>
<dbReference type="GO" id="GO:0045004">
    <property type="term" value="P:DNA replication proofreading"/>
    <property type="evidence" value="ECO:0007669"/>
    <property type="project" value="TreeGrafter"/>
</dbReference>
<dbReference type="GO" id="GO:0005524">
    <property type="term" value="F:ATP binding"/>
    <property type="evidence" value="ECO:0007669"/>
    <property type="project" value="UniProtKB-UniRule"/>
</dbReference>
<dbReference type="SMART" id="SM00491">
    <property type="entry name" value="HELICc2"/>
    <property type="match status" value="1"/>
</dbReference>
<dbReference type="GO" id="GO:0005829">
    <property type="term" value="C:cytosol"/>
    <property type="evidence" value="ECO:0007669"/>
    <property type="project" value="TreeGrafter"/>
</dbReference>
<dbReference type="CDD" id="cd06127">
    <property type="entry name" value="DEDDh"/>
    <property type="match status" value="1"/>
</dbReference>
<keyword evidence="5 10" id="KW-0547">Nucleotide-binding</keyword>
<dbReference type="Pfam" id="PF00929">
    <property type="entry name" value="RNase_T"/>
    <property type="match status" value="1"/>
</dbReference>
<feature type="domain" description="Helicase ATP-binding" evidence="12">
    <location>
        <begin position="251"/>
        <end position="528"/>
    </location>
</feature>
<keyword evidence="6 10" id="KW-0378">Hydrolase</keyword>
<evidence type="ECO:0000256" key="5">
    <source>
        <dbReference type="ARBA" id="ARBA00022741"/>
    </source>
</evidence>
<keyword evidence="2" id="KW-0548">Nucleotidyltransferase</keyword>
<comment type="function">
    <text evidence="10 11">3'-5' exonuclease.</text>
</comment>
<keyword evidence="1" id="KW-0808">Transferase</keyword>
<dbReference type="Gene3D" id="3.30.420.10">
    <property type="entry name" value="Ribonuclease H-like superfamily/Ribonuclease H"/>
    <property type="match status" value="1"/>
</dbReference>
<dbReference type="InterPro" id="IPR014013">
    <property type="entry name" value="Helic_SF1/SF2_ATP-bd_DinG/Rad3"/>
</dbReference>
<evidence type="ECO:0000256" key="10">
    <source>
        <dbReference type="HAMAP-Rule" id="MF_02206"/>
    </source>
</evidence>
<dbReference type="InterPro" id="IPR006555">
    <property type="entry name" value="ATP-dep_Helicase_C"/>
</dbReference>
<dbReference type="RefSeq" id="WP_311796650.1">
    <property type="nucleotide sequence ID" value="NZ_JARQAI010000003.1"/>
</dbReference>
<dbReference type="NCBIfam" id="TIGR00573">
    <property type="entry name" value="dnaq"/>
    <property type="match status" value="1"/>
</dbReference>
<feature type="short sequence motif" description="DEAH box" evidence="10">
    <location>
        <begin position="466"/>
        <end position="469"/>
    </location>
</feature>
<dbReference type="GO" id="GO:0008408">
    <property type="term" value="F:3'-5' exonuclease activity"/>
    <property type="evidence" value="ECO:0007669"/>
    <property type="project" value="UniProtKB-UniRule"/>
</dbReference>
<dbReference type="InterPro" id="IPR013520">
    <property type="entry name" value="Ribonucl_H"/>
</dbReference>
<dbReference type="Gene3D" id="3.40.50.300">
    <property type="entry name" value="P-loop containing nucleotide triphosphate hydrolases"/>
    <property type="match status" value="2"/>
</dbReference>
<evidence type="ECO:0000256" key="9">
    <source>
        <dbReference type="ARBA" id="ARBA00022932"/>
    </source>
</evidence>
<protein>
    <recommendedName>
        <fullName evidence="10 11">3'-5' exonuclease DinG</fullName>
        <ecNumber evidence="10 11">3.1.-.-</ecNumber>
    </recommendedName>
</protein>
<dbReference type="GO" id="GO:0016818">
    <property type="term" value="F:hydrolase activity, acting on acid anhydrides, in phosphorus-containing anhydrides"/>
    <property type="evidence" value="ECO:0007669"/>
    <property type="project" value="InterPro"/>
</dbReference>
<dbReference type="PROSITE" id="PS51193">
    <property type="entry name" value="HELICASE_ATP_BIND_2"/>
    <property type="match status" value="1"/>
</dbReference>
<dbReference type="GO" id="GO:0003887">
    <property type="term" value="F:DNA-directed DNA polymerase activity"/>
    <property type="evidence" value="ECO:0007669"/>
    <property type="project" value="UniProtKB-KW"/>
</dbReference>
<proteinExistence type="inferred from homology"/>
<dbReference type="GO" id="GO:0004386">
    <property type="term" value="F:helicase activity"/>
    <property type="evidence" value="ECO:0007669"/>
    <property type="project" value="UniProtKB-KW"/>
</dbReference>
<comment type="caution">
    <text evidence="13">The sequence shown here is derived from an EMBL/GenBank/DDBJ whole genome shotgun (WGS) entry which is preliminary data.</text>
</comment>
<dbReference type="PANTHER" id="PTHR30231">
    <property type="entry name" value="DNA POLYMERASE III SUBUNIT EPSILON"/>
    <property type="match status" value="1"/>
</dbReference>
<dbReference type="AlphaFoldDB" id="A0AAE4I1Z0"/>
<dbReference type="Proteomes" id="UP001180842">
    <property type="component" value="Unassembled WGS sequence"/>
</dbReference>
<keyword evidence="7 10" id="KW-0269">Exonuclease</keyword>
<name>A0AAE4I1Z0_9ENTE</name>
<dbReference type="InterPro" id="IPR027417">
    <property type="entry name" value="P-loop_NTPase"/>
</dbReference>
<dbReference type="InterPro" id="IPR012337">
    <property type="entry name" value="RNaseH-like_sf"/>
</dbReference>
<evidence type="ECO:0000256" key="7">
    <source>
        <dbReference type="ARBA" id="ARBA00022839"/>
    </source>
</evidence>
<sequence length="923" mass="106487">MEGGVNVKKNYAVVDIETTGTDPQTDRIIQFGCVLIEDGKIVTHFSTDINPDQPIPAQIQTLTGITNQRTKKAPYFEDVAQTITNLLADTIFVAHNIHFDYHFLSNELERCGMPPLTIPGIDTVELAQVFMPTSLSFRLKDLAEELNLVHENPHQADSDADVTAQLLLHLATQIKKLPIITLEKIIATADQMAFQTKDFLVTCLTEMQANPQPLSDDLAIIHGLALRKKRVPLFTESYFGTKAYPRSRKAKEKIYQDELSFRKEQARLMNLVFDFFNKKDDKNVLVEAATGIGKTLGYLLPMSFLATPEKPLVVSTVSLLLQEQILTRDLPLINRLLDQPFQAVVMKSSRHYIDLDRFYQSFEKGTEQKQYSFYQMAVLVWLTQTETGDFDELNMTSLKHPFWQEVAHLGTQTLNPHSPFYEADFIRHRQEKMAQSNLIITNHAYLAQEDQRKQPQLPKSPYLIIDEAHHLNRVLEKVSLQQLNLLAIQRQFNRLMEDQMFAIWRRLVERDQQTQHTLEILQDVLQELNEDLTDFYQIFKEEYPAEEEALITKEMIDQLSLAGEQVLQRIGRLYQDALTLGEQLETYFTTYKETFSIKEQAQWNDLQALLVNLVQQQNAFETFTEKWQARYVHWFNVKRKTFQVQDLEASLINQTKWYGRYRQILYLGGTLKVGSDRHYFAKRWGIPEAALKIISSPYDYAEQARLYLPTDAISIQATSPDHYANYLAGVIRKMAQQQQRPILVLFTSHDILNRVYQRVRSPLLNEGREVLAQGIGGSREKLLKRFMLSTDALLFGADSFWEGVDLPGEVLQILIVTRLPFENPQRLQVKARNDFLAAEGINPFFQEAVPHAALRLRQAFGRLIRSEKDKGVMLLLDQRFITASYGEKLQKALPKELPIKQLPLQEILLETDQFLNSDKSNEN</sequence>
<keyword evidence="3" id="KW-0235">DNA replication</keyword>